<evidence type="ECO:0000313" key="2">
    <source>
        <dbReference type="Proteomes" id="UP000601223"/>
    </source>
</evidence>
<keyword evidence="2" id="KW-1185">Reference proteome</keyword>
<protein>
    <submittedName>
        <fullName evidence="1">Uncharacterized protein</fullName>
    </submittedName>
</protein>
<sequence length="59" mass="6167">MRRIVTVVVLVWLVSGVVAASRRDYFAGSSATCDHVSTIAATIVAGPLNYTGADPQVTC</sequence>
<organism evidence="1 2">
    <name type="scientific">Catellatospora bangladeshensis</name>
    <dbReference type="NCBI Taxonomy" id="310355"/>
    <lineage>
        <taxon>Bacteria</taxon>
        <taxon>Bacillati</taxon>
        <taxon>Actinomycetota</taxon>
        <taxon>Actinomycetes</taxon>
        <taxon>Micromonosporales</taxon>
        <taxon>Micromonosporaceae</taxon>
        <taxon>Catellatospora</taxon>
    </lineage>
</organism>
<dbReference type="EMBL" id="BONF01000029">
    <property type="protein sequence ID" value="GIF83549.1"/>
    <property type="molecule type" value="Genomic_DNA"/>
</dbReference>
<accession>A0A8J3JJ74</accession>
<comment type="caution">
    <text evidence="1">The sequence shown here is derived from an EMBL/GenBank/DDBJ whole genome shotgun (WGS) entry which is preliminary data.</text>
</comment>
<evidence type="ECO:0000313" key="1">
    <source>
        <dbReference type="EMBL" id="GIF83549.1"/>
    </source>
</evidence>
<dbReference type="RefSeq" id="WP_203750542.1">
    <property type="nucleotide sequence ID" value="NZ_BONF01000029.1"/>
</dbReference>
<reference evidence="1 2" key="1">
    <citation type="submission" date="2021-01" db="EMBL/GenBank/DDBJ databases">
        <title>Whole genome shotgun sequence of Catellatospora bangladeshensis NBRC 107357.</title>
        <authorList>
            <person name="Komaki H."/>
            <person name="Tamura T."/>
        </authorList>
    </citation>
    <scope>NUCLEOTIDE SEQUENCE [LARGE SCALE GENOMIC DNA]</scope>
    <source>
        <strain evidence="1 2">NBRC 107357</strain>
    </source>
</reference>
<gene>
    <name evidence="1" type="ORF">Cba03nite_48980</name>
</gene>
<dbReference type="Proteomes" id="UP000601223">
    <property type="component" value="Unassembled WGS sequence"/>
</dbReference>
<name>A0A8J3JJ74_9ACTN</name>
<proteinExistence type="predicted"/>
<dbReference type="AlphaFoldDB" id="A0A8J3JJ74"/>